<name>A0AAU7ZFS8_9BACT</name>
<dbReference type="InterPro" id="IPR036412">
    <property type="entry name" value="HAD-like_sf"/>
</dbReference>
<evidence type="ECO:0000256" key="8">
    <source>
        <dbReference type="PIRSR" id="PIRSR004682-1"/>
    </source>
</evidence>
<feature type="binding site" evidence="10">
    <location>
        <position position="90"/>
    </location>
    <ligand>
        <name>Zn(2+)</name>
        <dbReference type="ChEBI" id="CHEBI:29105"/>
    </ligand>
</feature>
<keyword evidence="10" id="KW-0862">Zinc</keyword>
<keyword evidence="10" id="KW-0460">Magnesium</keyword>
<dbReference type="CDD" id="cd07503">
    <property type="entry name" value="HAD_HisB-N"/>
    <property type="match status" value="1"/>
</dbReference>
<keyword evidence="5 7" id="KW-0119">Carbohydrate metabolism</keyword>
<sequence length="182" mass="20375">MKQRALFLDRDGVVNEEVGYLHRAEEVRFVDGIFSLCKTAVGLGYRLIVVTNQAGIARGYYSEADFHALMLFMRAELRAEGVELDAVYFCPFHPEHGVGEYKREHEDRKPGTGMLRRGVAQFGVELNESVMIGDRCSDVAAANAAGLRQAFLIRGTETDRCDGEYLMVESLAEVERWLVAHG</sequence>
<comment type="subcellular location">
    <subcellularLocation>
        <location evidence="1 7">Cytoplasm</location>
    </subcellularLocation>
</comment>
<feature type="binding site" evidence="10">
    <location>
        <position position="134"/>
    </location>
    <ligand>
        <name>Mg(2+)</name>
        <dbReference type="ChEBI" id="CHEBI:18420"/>
    </ligand>
</feature>
<keyword evidence="3 10" id="KW-0479">Metal-binding</keyword>
<dbReference type="InterPro" id="IPR004446">
    <property type="entry name" value="Heptose_bisP_phosphatase"/>
</dbReference>
<protein>
    <recommendedName>
        <fullName evidence="6 7">D,D-heptose 1,7-bisphosphate phosphatase</fullName>
        <ecNumber evidence="7">3.1.3.-</ecNumber>
    </recommendedName>
</protein>
<dbReference type="PIRSF" id="PIRSF004682">
    <property type="entry name" value="GmhB"/>
    <property type="match status" value="1"/>
</dbReference>
<evidence type="ECO:0000256" key="10">
    <source>
        <dbReference type="PIRSR" id="PIRSR004682-4"/>
    </source>
</evidence>
<feature type="site" description="Contributes to substrate recognition" evidence="9">
    <location>
        <position position="108"/>
    </location>
</feature>
<feature type="site" description="Stabilizes the phosphoryl group" evidence="9">
    <location>
        <position position="51"/>
    </location>
</feature>
<evidence type="ECO:0000256" key="7">
    <source>
        <dbReference type="PIRNR" id="PIRNR004682"/>
    </source>
</evidence>
<dbReference type="GO" id="GO:0005737">
    <property type="term" value="C:cytoplasm"/>
    <property type="evidence" value="ECO:0007669"/>
    <property type="project" value="UniProtKB-SubCell"/>
</dbReference>
<organism evidence="11">
    <name type="scientific">Tunturiibacter empetritectus</name>
    <dbReference type="NCBI Taxonomy" id="3069691"/>
    <lineage>
        <taxon>Bacteria</taxon>
        <taxon>Pseudomonadati</taxon>
        <taxon>Acidobacteriota</taxon>
        <taxon>Terriglobia</taxon>
        <taxon>Terriglobales</taxon>
        <taxon>Acidobacteriaceae</taxon>
        <taxon>Tunturiibacter</taxon>
    </lineage>
</organism>
<dbReference type="RefSeq" id="WP_353069774.1">
    <property type="nucleotide sequence ID" value="NZ_CP132932.1"/>
</dbReference>
<keyword evidence="4 7" id="KW-0378">Hydrolase</keyword>
<dbReference type="KEGG" id="temp:RBB75_05120"/>
<accession>A0AAU7ZFS8</accession>
<reference evidence="11" key="2">
    <citation type="journal article" date="2024" name="Environ. Microbiol.">
        <title>Genome analysis and description of Tunturibacter gen. nov. expands the diversity of Terriglobia in tundra soils.</title>
        <authorList>
            <person name="Messyasz A."/>
            <person name="Mannisto M.K."/>
            <person name="Kerkhof L.J."/>
            <person name="Haggblom M.M."/>
        </authorList>
    </citation>
    <scope>NUCLEOTIDE SEQUENCE</scope>
    <source>
        <strain evidence="11">M8UP23</strain>
    </source>
</reference>
<dbReference type="AlphaFoldDB" id="A0AAU7ZFS8"/>
<dbReference type="GO" id="GO:0046872">
    <property type="term" value="F:metal ion binding"/>
    <property type="evidence" value="ECO:0007669"/>
    <property type="project" value="UniProtKB-KW"/>
</dbReference>
<dbReference type="EMBL" id="CP132932">
    <property type="protein sequence ID" value="XCB27698.1"/>
    <property type="molecule type" value="Genomic_DNA"/>
</dbReference>
<dbReference type="InterPro" id="IPR006543">
    <property type="entry name" value="Histidinol-phos"/>
</dbReference>
<feature type="binding site" evidence="10">
    <location>
        <position position="9"/>
    </location>
    <ligand>
        <name>Mg(2+)</name>
        <dbReference type="ChEBI" id="CHEBI:18420"/>
    </ligand>
</feature>
<feature type="site" description="Stabilizes the phosphoryl group" evidence="9">
    <location>
        <position position="109"/>
    </location>
</feature>
<evidence type="ECO:0000256" key="9">
    <source>
        <dbReference type="PIRSR" id="PIRSR004682-3"/>
    </source>
</evidence>
<comment type="cofactor">
    <cofactor evidence="10">
        <name>Zn(2+)</name>
        <dbReference type="ChEBI" id="CHEBI:29105"/>
    </cofactor>
</comment>
<evidence type="ECO:0000256" key="2">
    <source>
        <dbReference type="ARBA" id="ARBA00022490"/>
    </source>
</evidence>
<dbReference type="NCBIfam" id="TIGR00213">
    <property type="entry name" value="GmhB_yaeD"/>
    <property type="match status" value="1"/>
</dbReference>
<dbReference type="InterPro" id="IPR023214">
    <property type="entry name" value="HAD_sf"/>
</dbReference>
<keyword evidence="2 7" id="KW-0963">Cytoplasm</keyword>
<dbReference type="NCBIfam" id="TIGR01656">
    <property type="entry name" value="Histidinol-ppas"/>
    <property type="match status" value="1"/>
</dbReference>
<evidence type="ECO:0000256" key="5">
    <source>
        <dbReference type="ARBA" id="ARBA00023277"/>
    </source>
</evidence>
<proteinExistence type="inferred from homology"/>
<dbReference type="NCBIfam" id="TIGR01662">
    <property type="entry name" value="HAD-SF-IIIA"/>
    <property type="match status" value="1"/>
</dbReference>
<dbReference type="PANTHER" id="PTHR42891:SF1">
    <property type="entry name" value="D-GLYCERO-BETA-D-MANNO-HEPTOSE-1,7-BISPHOSPHATE 7-PHOSPHATASE"/>
    <property type="match status" value="1"/>
</dbReference>
<dbReference type="InterPro" id="IPR006549">
    <property type="entry name" value="HAD-SF_hydro_IIIA"/>
</dbReference>
<dbReference type="GO" id="GO:0005975">
    <property type="term" value="P:carbohydrate metabolic process"/>
    <property type="evidence" value="ECO:0007669"/>
    <property type="project" value="InterPro"/>
</dbReference>
<gene>
    <name evidence="11" type="ORF">RBB75_05120</name>
</gene>
<evidence type="ECO:0000256" key="3">
    <source>
        <dbReference type="ARBA" id="ARBA00022723"/>
    </source>
</evidence>
<dbReference type="Gene3D" id="3.40.50.1000">
    <property type="entry name" value="HAD superfamily/HAD-like"/>
    <property type="match status" value="1"/>
</dbReference>
<dbReference type="EC" id="3.1.3.-" evidence="7"/>
<feature type="active site" description="Nucleophile" evidence="8">
    <location>
        <position position="9"/>
    </location>
</feature>
<dbReference type="SUPFAM" id="SSF56784">
    <property type="entry name" value="HAD-like"/>
    <property type="match status" value="1"/>
</dbReference>
<feature type="binding site" evidence="10">
    <location>
        <position position="11"/>
    </location>
    <ligand>
        <name>Mg(2+)</name>
        <dbReference type="ChEBI" id="CHEBI:18420"/>
    </ligand>
</feature>
<dbReference type="GO" id="GO:0016791">
    <property type="term" value="F:phosphatase activity"/>
    <property type="evidence" value="ECO:0007669"/>
    <property type="project" value="InterPro"/>
</dbReference>
<evidence type="ECO:0000256" key="4">
    <source>
        <dbReference type="ARBA" id="ARBA00022801"/>
    </source>
</evidence>
<dbReference type="Pfam" id="PF13242">
    <property type="entry name" value="Hydrolase_like"/>
    <property type="match status" value="1"/>
</dbReference>
<evidence type="ECO:0000256" key="6">
    <source>
        <dbReference type="ARBA" id="ARBA00031828"/>
    </source>
</evidence>
<dbReference type="PANTHER" id="PTHR42891">
    <property type="entry name" value="D-GLYCERO-BETA-D-MANNO-HEPTOSE-1,7-BISPHOSPHATE 7-PHOSPHATASE"/>
    <property type="match status" value="1"/>
</dbReference>
<comment type="cofactor">
    <cofactor evidence="10">
        <name>Mg(2+)</name>
        <dbReference type="ChEBI" id="CHEBI:18420"/>
    </cofactor>
</comment>
<evidence type="ECO:0000256" key="1">
    <source>
        <dbReference type="ARBA" id="ARBA00004496"/>
    </source>
</evidence>
<reference evidence="11" key="1">
    <citation type="submission" date="2023-08" db="EMBL/GenBank/DDBJ databases">
        <authorList>
            <person name="Messyasz A."/>
            <person name="Mannisto M.K."/>
            <person name="Kerkhof L.J."/>
            <person name="Haggblom M."/>
        </authorList>
    </citation>
    <scope>NUCLEOTIDE SEQUENCE</scope>
    <source>
        <strain evidence="11">M8UP23</strain>
    </source>
</reference>
<evidence type="ECO:0000313" key="11">
    <source>
        <dbReference type="EMBL" id="XCB27698.1"/>
    </source>
</evidence>
<feature type="active site" description="Nucleophile" evidence="8">
    <location>
        <position position="11"/>
    </location>
</feature>
<comment type="similarity">
    <text evidence="7">Belongs to the gmhB family.</text>
</comment>